<evidence type="ECO:0000313" key="4">
    <source>
        <dbReference type="Proteomes" id="UP000030763"/>
    </source>
</evidence>
<reference evidence="3" key="2">
    <citation type="submission" date="2013-10" db="EMBL/GenBank/DDBJ databases">
        <authorList>
            <person name="Aslett M."/>
        </authorList>
    </citation>
    <scope>NUCLEOTIDE SEQUENCE [LARGE SCALE GENOMIC DNA]</scope>
    <source>
        <strain evidence="3">Weybridge</strain>
    </source>
</reference>
<evidence type="ECO:0000256" key="1">
    <source>
        <dbReference type="SAM" id="MobiDB-lite"/>
    </source>
</evidence>
<organism evidence="3 4">
    <name type="scientific">Eimeria maxima</name>
    <name type="common">Coccidian parasite</name>
    <dbReference type="NCBI Taxonomy" id="5804"/>
    <lineage>
        <taxon>Eukaryota</taxon>
        <taxon>Sar</taxon>
        <taxon>Alveolata</taxon>
        <taxon>Apicomplexa</taxon>
        <taxon>Conoidasida</taxon>
        <taxon>Coccidia</taxon>
        <taxon>Eucoccidiorida</taxon>
        <taxon>Eimeriorina</taxon>
        <taxon>Eimeriidae</taxon>
        <taxon>Eimeria</taxon>
    </lineage>
</organism>
<dbReference type="CDD" id="cd17039">
    <property type="entry name" value="Ubl_ubiquitin_like"/>
    <property type="match status" value="1"/>
</dbReference>
<protein>
    <submittedName>
        <fullName evidence="3">Ubiquitin, putative</fullName>
    </submittedName>
</protein>
<dbReference type="InterPro" id="IPR029071">
    <property type="entry name" value="Ubiquitin-like_domsf"/>
</dbReference>
<dbReference type="EMBL" id="HG721015">
    <property type="protein sequence ID" value="CDJ59943.1"/>
    <property type="molecule type" value="Genomic_DNA"/>
</dbReference>
<dbReference type="Gene3D" id="3.10.20.90">
    <property type="entry name" value="Phosphatidylinositol 3-kinase Catalytic Subunit, Chain A, domain 1"/>
    <property type="match status" value="1"/>
</dbReference>
<reference evidence="3" key="1">
    <citation type="submission" date="2013-10" db="EMBL/GenBank/DDBJ databases">
        <title>Genomic analysis of the causative agents of coccidiosis in chickens.</title>
        <authorList>
            <person name="Reid A.J."/>
            <person name="Blake D."/>
            <person name="Billington K."/>
            <person name="Browne H."/>
            <person name="Dunn M."/>
            <person name="Hung S."/>
            <person name="Kawahara F."/>
            <person name="Miranda-Saavedra D."/>
            <person name="Mourier T."/>
            <person name="Nagra H."/>
            <person name="Otto T.D."/>
            <person name="Rawlings N."/>
            <person name="Sanchez A."/>
            <person name="Sanders M."/>
            <person name="Subramaniam C."/>
            <person name="Tay Y."/>
            <person name="Dear P."/>
            <person name="Doerig C."/>
            <person name="Gruber A."/>
            <person name="Parkinson J."/>
            <person name="Shirley M."/>
            <person name="Wan K.L."/>
            <person name="Berriman M."/>
            <person name="Tomley F."/>
            <person name="Pain A."/>
        </authorList>
    </citation>
    <scope>NUCLEOTIDE SEQUENCE [LARGE SCALE GENOMIC DNA]</scope>
    <source>
        <strain evidence="3">Weybridge</strain>
    </source>
</reference>
<sequence length="255" mass="27897">MPTTEVTLILSDWTRGNNGKKLELPHIPMEATMLEVKKSVLEGLDAADMQPETILLFAGTLQLLDGKLLKDYNKSGRTKLSLDVYERVDMNLKVKTLQHCGSGGCVCIPLWSFLCRQTIKITIGDHETVGDLKRKIAEELDDPNRYNPENIKLTFMSTMLFDDSQVLKDAGIHNDDTVNFLVDCCYWKKSRKTGNNGAASAPLKAEDAADAAQDVADANEDAGEGASKHGGDEAGAEARDPHDAALVENPGEHQE</sequence>
<keyword evidence="4" id="KW-1185">Reference proteome</keyword>
<dbReference type="Pfam" id="PF00240">
    <property type="entry name" value="ubiquitin"/>
    <property type="match status" value="1"/>
</dbReference>
<dbReference type="Proteomes" id="UP000030763">
    <property type="component" value="Unassembled WGS sequence"/>
</dbReference>
<dbReference type="OrthoDB" id="329227at2759"/>
<dbReference type="RefSeq" id="XP_013336588.1">
    <property type="nucleotide sequence ID" value="XM_013481134.1"/>
</dbReference>
<dbReference type="InterPro" id="IPR000626">
    <property type="entry name" value="Ubiquitin-like_dom"/>
</dbReference>
<proteinExistence type="predicted"/>
<feature type="compositionally biased region" description="Basic and acidic residues" evidence="1">
    <location>
        <begin position="226"/>
        <end position="255"/>
    </location>
</feature>
<dbReference type="AlphaFoldDB" id="U6MA60"/>
<feature type="region of interest" description="Disordered" evidence="1">
    <location>
        <begin position="193"/>
        <end position="255"/>
    </location>
</feature>
<dbReference type="GeneID" id="25336580"/>
<accession>U6MA60</accession>
<evidence type="ECO:0000313" key="3">
    <source>
        <dbReference type="EMBL" id="CDJ59943.1"/>
    </source>
</evidence>
<dbReference type="VEuPathDB" id="ToxoDB:EMWEY_00025940"/>
<name>U6MA60_EIMMA</name>
<dbReference type="OMA" id="LVDCCYW"/>
<gene>
    <name evidence="3" type="ORF">EMWEY_00025940</name>
</gene>
<evidence type="ECO:0000259" key="2">
    <source>
        <dbReference type="PROSITE" id="PS50053"/>
    </source>
</evidence>
<dbReference type="PROSITE" id="PS50053">
    <property type="entry name" value="UBIQUITIN_2"/>
    <property type="match status" value="1"/>
</dbReference>
<dbReference type="SUPFAM" id="SSF54236">
    <property type="entry name" value="Ubiquitin-like"/>
    <property type="match status" value="1"/>
</dbReference>
<feature type="domain" description="Ubiquitin-like" evidence="2">
    <location>
        <begin position="90"/>
        <end position="182"/>
    </location>
</feature>